<feature type="domain" description="Knr4/Smi1-like" evidence="1">
    <location>
        <begin position="27"/>
        <end position="153"/>
    </location>
</feature>
<organism evidence="2 3">
    <name type="scientific">Chryseobacterium tructae</name>
    <dbReference type="NCBI Taxonomy" id="1037380"/>
    <lineage>
        <taxon>Bacteria</taxon>
        <taxon>Pseudomonadati</taxon>
        <taxon>Bacteroidota</taxon>
        <taxon>Flavobacteriia</taxon>
        <taxon>Flavobacteriales</taxon>
        <taxon>Weeksellaceae</taxon>
        <taxon>Chryseobacterium group</taxon>
        <taxon>Chryseobacterium</taxon>
    </lineage>
</organism>
<protein>
    <submittedName>
        <fullName evidence="2">SMI1/KNR4 family protein</fullName>
    </submittedName>
</protein>
<evidence type="ECO:0000313" key="2">
    <source>
        <dbReference type="EMBL" id="MFC3758771.1"/>
    </source>
</evidence>
<proteinExistence type="predicted"/>
<accession>A0ABV7Y0K5</accession>
<dbReference type="RefSeq" id="WP_290300869.1">
    <property type="nucleotide sequence ID" value="NZ_JAUFQR010000001.1"/>
</dbReference>
<dbReference type="SMART" id="SM00860">
    <property type="entry name" value="SMI1_KNR4"/>
    <property type="match status" value="1"/>
</dbReference>
<gene>
    <name evidence="2" type="ORF">ACFONJ_22595</name>
</gene>
<dbReference type="InterPro" id="IPR037883">
    <property type="entry name" value="Knr4/Smi1-like_sf"/>
</dbReference>
<reference evidence="3" key="1">
    <citation type="journal article" date="2019" name="Int. J. Syst. Evol. Microbiol.">
        <title>The Global Catalogue of Microorganisms (GCM) 10K type strain sequencing project: providing services to taxonomists for standard genome sequencing and annotation.</title>
        <authorList>
            <consortium name="The Broad Institute Genomics Platform"/>
            <consortium name="The Broad Institute Genome Sequencing Center for Infectious Disease"/>
            <person name="Wu L."/>
            <person name="Ma J."/>
        </authorList>
    </citation>
    <scope>NUCLEOTIDE SEQUENCE [LARGE SCALE GENOMIC DNA]</scope>
    <source>
        <strain evidence="3">CECT 7798</strain>
    </source>
</reference>
<dbReference type="PANTHER" id="PTHR47432:SF1">
    <property type="entry name" value="CELL WALL ASSEMBLY REGULATOR SMI1"/>
    <property type="match status" value="1"/>
</dbReference>
<keyword evidence="3" id="KW-1185">Reference proteome</keyword>
<evidence type="ECO:0000259" key="1">
    <source>
        <dbReference type="SMART" id="SM00860"/>
    </source>
</evidence>
<name>A0ABV7Y0K5_9FLAO</name>
<dbReference type="SUPFAM" id="SSF160631">
    <property type="entry name" value="SMI1/KNR4-like"/>
    <property type="match status" value="1"/>
</dbReference>
<comment type="caution">
    <text evidence="2">The sequence shown here is derived from an EMBL/GenBank/DDBJ whole genome shotgun (WGS) entry which is preliminary data.</text>
</comment>
<sequence length="209" mass="24409">MKESFRTIERWLSENAPKIVTNSLQPPVAEEQWGQFNKSIGKDLPDDFKQLYLWHNGMNDDENLGSLFYGMSFYTVEEMLQDKENRGEREQVSLQQNDQEIKPDNICNPDWIRFAFDGAHTGLYIDLDPGIGGTYGQVIFIDDEYEVGMLVADSIRDLVHQFIIDLDKELYHLHEDALEDGNHFLEADDSIDIINWQDSMKWNRLDENK</sequence>
<dbReference type="Gene3D" id="3.40.1580.10">
    <property type="entry name" value="SMI1/KNR4-like"/>
    <property type="match status" value="1"/>
</dbReference>
<evidence type="ECO:0000313" key="3">
    <source>
        <dbReference type="Proteomes" id="UP001595735"/>
    </source>
</evidence>
<dbReference type="Pfam" id="PF09346">
    <property type="entry name" value="SMI1_KNR4"/>
    <property type="match status" value="1"/>
</dbReference>
<dbReference type="Proteomes" id="UP001595735">
    <property type="component" value="Unassembled WGS sequence"/>
</dbReference>
<dbReference type="InterPro" id="IPR051873">
    <property type="entry name" value="KNR4/SMI1_regulator"/>
</dbReference>
<dbReference type="EMBL" id="JBHRYO010000002">
    <property type="protein sequence ID" value="MFC3758771.1"/>
    <property type="molecule type" value="Genomic_DNA"/>
</dbReference>
<dbReference type="InterPro" id="IPR018958">
    <property type="entry name" value="Knr4/Smi1-like_dom"/>
</dbReference>
<dbReference type="PANTHER" id="PTHR47432">
    <property type="entry name" value="CELL WALL ASSEMBLY REGULATOR SMI1"/>
    <property type="match status" value="1"/>
</dbReference>